<keyword evidence="8" id="KW-0028">Amino-acid biosynthesis</keyword>
<sequence length="371" mass="39422">MAPLTIPSELLPADGRFGCGPSRIRTEQLDHLVASAGILGTSHRQASVKDLVGRVRSGVGELLGAPEGYEVILGNGGSTAFWDAAAFSLVEKRSQNLVFGEFGQKFAAAVKTPFLEAPDVISAPAGSRSRPSPTQGVDVYAWPQNETSTGVMAPVTRVDGDPGALTVIDATSAAGGIDFDASQADVYYFAPQKNLASDGGLWLALFSPAAIERVERVAASGRYIPEFLSLTNAISNSRLNQTLNTPALATLLLLESQLDWINGNGGLSWASERTQASSSALYRWAEGVDYATSFVADPADRSQVVVTIDFDDAIDAGAIAKTLRANGIVDTEPYRKLGRNQLRIATFTTIPTSDVEQLIRSIEFVVENTAR</sequence>
<dbReference type="InterPro" id="IPR015422">
    <property type="entry name" value="PyrdxlP-dep_Trfase_small"/>
</dbReference>
<dbReference type="UniPathway" id="UPA00135">
    <property type="reaction ID" value="UER00197"/>
</dbReference>
<comment type="catalytic activity">
    <reaction evidence="14">
        <text>4-(phosphooxy)-L-threonine + 2-oxoglutarate = (R)-3-hydroxy-2-oxo-4-phosphooxybutanoate + L-glutamate</text>
        <dbReference type="Rhea" id="RHEA:16573"/>
        <dbReference type="ChEBI" id="CHEBI:16810"/>
        <dbReference type="ChEBI" id="CHEBI:29985"/>
        <dbReference type="ChEBI" id="CHEBI:58452"/>
        <dbReference type="ChEBI" id="CHEBI:58538"/>
        <dbReference type="EC" id="2.6.1.52"/>
    </reaction>
</comment>
<protein>
    <recommendedName>
        <fullName evidence="5">phosphoserine transaminase</fullName>
        <ecNumber evidence="5">2.6.1.52</ecNumber>
    </recommendedName>
    <alternativeName>
        <fullName evidence="13">Phosphohydroxythreonine aminotransferase</fullName>
    </alternativeName>
</protein>
<dbReference type="GO" id="GO:0004760">
    <property type="term" value="F:L-serine-pyruvate transaminase activity"/>
    <property type="evidence" value="ECO:0007669"/>
    <property type="project" value="TreeGrafter"/>
</dbReference>
<dbReference type="GO" id="GO:0008453">
    <property type="term" value="F:alanine-glyoxylate transaminase activity"/>
    <property type="evidence" value="ECO:0007669"/>
    <property type="project" value="TreeGrafter"/>
</dbReference>
<evidence type="ECO:0000313" key="17">
    <source>
        <dbReference type="EMBL" id="RNE56986.1"/>
    </source>
</evidence>
<dbReference type="InterPro" id="IPR006272">
    <property type="entry name" value="Pser_aminoTfrase_mycobac"/>
</dbReference>
<keyword evidence="10" id="KW-0663">Pyridoxal phosphate</keyword>
<organism evidence="17 18">
    <name type="scientific">Cryobacterium tepidiphilum</name>
    <dbReference type="NCBI Taxonomy" id="2486026"/>
    <lineage>
        <taxon>Bacteria</taxon>
        <taxon>Bacillati</taxon>
        <taxon>Actinomycetota</taxon>
        <taxon>Actinomycetes</taxon>
        <taxon>Micrococcales</taxon>
        <taxon>Microbacteriaceae</taxon>
        <taxon>Cryobacterium</taxon>
    </lineage>
</organism>
<evidence type="ECO:0000256" key="15">
    <source>
        <dbReference type="ARBA" id="ARBA00049007"/>
    </source>
</evidence>
<dbReference type="InterPro" id="IPR000192">
    <property type="entry name" value="Aminotrans_V_dom"/>
</dbReference>
<dbReference type="GO" id="GO:0004648">
    <property type="term" value="F:O-phospho-L-serine:2-oxoglutarate aminotransferase activity"/>
    <property type="evidence" value="ECO:0007669"/>
    <property type="project" value="UniProtKB-EC"/>
</dbReference>
<dbReference type="PIRSF" id="PIRSF000525">
    <property type="entry name" value="SerC"/>
    <property type="match status" value="1"/>
</dbReference>
<evidence type="ECO:0000256" key="2">
    <source>
        <dbReference type="ARBA" id="ARBA00003483"/>
    </source>
</evidence>
<evidence type="ECO:0000256" key="12">
    <source>
        <dbReference type="ARBA" id="ARBA00023299"/>
    </source>
</evidence>
<comment type="pathway">
    <text evidence="3">Amino-acid biosynthesis; L-serine biosynthesis; L-serine from 3-phospho-D-glycerate: step 2/3.</text>
</comment>
<evidence type="ECO:0000256" key="5">
    <source>
        <dbReference type="ARBA" id="ARBA00013030"/>
    </source>
</evidence>
<keyword evidence="12" id="KW-0718">Serine biosynthesis</keyword>
<comment type="caution">
    <text evidence="17">The sequence shown here is derived from an EMBL/GenBank/DDBJ whole genome shotgun (WGS) entry which is preliminary data.</text>
</comment>
<dbReference type="EC" id="2.6.1.52" evidence="5"/>
<keyword evidence="18" id="KW-1185">Reference proteome</keyword>
<dbReference type="GO" id="GO:0008615">
    <property type="term" value="P:pyridoxine biosynthetic process"/>
    <property type="evidence" value="ECO:0007669"/>
    <property type="project" value="UniProtKB-KW"/>
</dbReference>
<evidence type="ECO:0000313" key="18">
    <source>
        <dbReference type="Proteomes" id="UP000279859"/>
    </source>
</evidence>
<dbReference type="GO" id="GO:0006564">
    <property type="term" value="P:L-serine biosynthetic process"/>
    <property type="evidence" value="ECO:0007669"/>
    <property type="project" value="UniProtKB-KW"/>
</dbReference>
<keyword evidence="11" id="KW-0664">Pyridoxine biosynthesis</keyword>
<evidence type="ECO:0000256" key="14">
    <source>
        <dbReference type="ARBA" id="ARBA00047630"/>
    </source>
</evidence>
<dbReference type="InterPro" id="IPR022278">
    <property type="entry name" value="Pser_aminoTfrase"/>
</dbReference>
<evidence type="ECO:0000256" key="7">
    <source>
        <dbReference type="ARBA" id="ARBA00022576"/>
    </source>
</evidence>
<evidence type="ECO:0000256" key="10">
    <source>
        <dbReference type="ARBA" id="ARBA00022898"/>
    </source>
</evidence>
<dbReference type="NCBIfam" id="TIGR01366">
    <property type="entry name" value="serC_3"/>
    <property type="match status" value="1"/>
</dbReference>
<dbReference type="Gene3D" id="3.40.640.10">
    <property type="entry name" value="Type I PLP-dependent aspartate aminotransferase-like (Major domain)"/>
    <property type="match status" value="1"/>
</dbReference>
<evidence type="ECO:0000259" key="16">
    <source>
        <dbReference type="Pfam" id="PF00266"/>
    </source>
</evidence>
<gene>
    <name evidence="17" type="ORF">EEJ31_12545</name>
</gene>
<evidence type="ECO:0000256" key="13">
    <source>
        <dbReference type="ARBA" id="ARBA00031421"/>
    </source>
</evidence>
<dbReference type="Gene3D" id="3.90.1150.10">
    <property type="entry name" value="Aspartate Aminotransferase, domain 1"/>
    <property type="match status" value="1"/>
</dbReference>
<dbReference type="OrthoDB" id="975012at2"/>
<reference evidence="17 18" key="1">
    <citation type="submission" date="2018-11" db="EMBL/GenBank/DDBJ databases">
        <title>Cryobacterium sp. nov., isolated from rhizosphere soil of lettuce.</title>
        <authorList>
            <person name="Wang Y."/>
        </authorList>
    </citation>
    <scope>NUCLEOTIDE SEQUENCE [LARGE SCALE GENOMIC DNA]</scope>
    <source>
        <strain evidence="17 18">NEAU-85</strain>
    </source>
</reference>
<dbReference type="PANTHER" id="PTHR21152">
    <property type="entry name" value="AMINOTRANSFERASE CLASS V"/>
    <property type="match status" value="1"/>
</dbReference>
<evidence type="ECO:0000256" key="3">
    <source>
        <dbReference type="ARBA" id="ARBA00005099"/>
    </source>
</evidence>
<dbReference type="GO" id="GO:0019265">
    <property type="term" value="P:glycine biosynthetic process, by transamination of glyoxylate"/>
    <property type="evidence" value="ECO:0007669"/>
    <property type="project" value="TreeGrafter"/>
</dbReference>
<dbReference type="InterPro" id="IPR015421">
    <property type="entry name" value="PyrdxlP-dep_Trfase_major"/>
</dbReference>
<accession>A0A3M8KV28</accession>
<evidence type="ECO:0000256" key="11">
    <source>
        <dbReference type="ARBA" id="ARBA00023096"/>
    </source>
</evidence>
<dbReference type="PANTHER" id="PTHR21152:SF40">
    <property type="entry name" value="ALANINE--GLYOXYLATE AMINOTRANSFERASE"/>
    <property type="match status" value="1"/>
</dbReference>
<dbReference type="Proteomes" id="UP000279859">
    <property type="component" value="Unassembled WGS sequence"/>
</dbReference>
<keyword evidence="6" id="KW-0963">Cytoplasm</keyword>
<dbReference type="InterPro" id="IPR015424">
    <property type="entry name" value="PyrdxlP-dep_Trfase"/>
</dbReference>
<comment type="similarity">
    <text evidence="4">Belongs to the class-V pyridoxal-phosphate-dependent aminotransferase family. SerC subfamily.</text>
</comment>
<feature type="domain" description="Aminotransferase class V" evidence="16">
    <location>
        <begin position="138"/>
        <end position="328"/>
    </location>
</feature>
<proteinExistence type="inferred from homology"/>
<dbReference type="EMBL" id="RDSR01000025">
    <property type="protein sequence ID" value="RNE56986.1"/>
    <property type="molecule type" value="Genomic_DNA"/>
</dbReference>
<evidence type="ECO:0000256" key="9">
    <source>
        <dbReference type="ARBA" id="ARBA00022679"/>
    </source>
</evidence>
<dbReference type="Pfam" id="PF00266">
    <property type="entry name" value="Aminotran_5"/>
    <property type="match status" value="1"/>
</dbReference>
<evidence type="ECO:0000256" key="6">
    <source>
        <dbReference type="ARBA" id="ARBA00022490"/>
    </source>
</evidence>
<comment type="catalytic activity">
    <reaction evidence="15">
        <text>O-phospho-L-serine + 2-oxoglutarate = 3-phosphooxypyruvate + L-glutamate</text>
        <dbReference type="Rhea" id="RHEA:14329"/>
        <dbReference type="ChEBI" id="CHEBI:16810"/>
        <dbReference type="ChEBI" id="CHEBI:18110"/>
        <dbReference type="ChEBI" id="CHEBI:29985"/>
        <dbReference type="ChEBI" id="CHEBI:57524"/>
        <dbReference type="EC" id="2.6.1.52"/>
    </reaction>
</comment>
<comment type="cofactor">
    <cofactor evidence="1">
        <name>pyridoxal 5'-phosphate</name>
        <dbReference type="ChEBI" id="CHEBI:597326"/>
    </cofactor>
</comment>
<evidence type="ECO:0000256" key="4">
    <source>
        <dbReference type="ARBA" id="ARBA00006904"/>
    </source>
</evidence>
<dbReference type="RefSeq" id="WP_123046634.1">
    <property type="nucleotide sequence ID" value="NZ_RDSR01000025.1"/>
</dbReference>
<keyword evidence="7 17" id="KW-0032">Aminotransferase</keyword>
<dbReference type="SUPFAM" id="SSF53383">
    <property type="entry name" value="PLP-dependent transferases"/>
    <property type="match status" value="1"/>
</dbReference>
<comment type="function">
    <text evidence="2">Catalyzes the reversible conversion of 3-phosphohydroxypyruvate to phosphoserine and of 3-hydroxy-2-oxo-4-phosphonooxybutanoate to phosphohydroxythreonine.</text>
</comment>
<evidence type="ECO:0000256" key="1">
    <source>
        <dbReference type="ARBA" id="ARBA00001933"/>
    </source>
</evidence>
<keyword evidence="9 17" id="KW-0808">Transferase</keyword>
<name>A0A3M8KV28_9MICO</name>
<dbReference type="AlphaFoldDB" id="A0A3M8KV28"/>
<evidence type="ECO:0000256" key="8">
    <source>
        <dbReference type="ARBA" id="ARBA00022605"/>
    </source>
</evidence>